<keyword evidence="2" id="KW-1185">Reference proteome</keyword>
<comment type="caution">
    <text evidence="1">The sequence shown here is derived from an EMBL/GenBank/DDBJ whole genome shotgun (WGS) entry which is preliminary data.</text>
</comment>
<accession>A0ACB8XGI5</accession>
<proteinExistence type="predicted"/>
<dbReference type="Proteomes" id="UP001055879">
    <property type="component" value="Linkage Group LG18"/>
</dbReference>
<name>A0ACB8XGI5_ARCLA</name>
<evidence type="ECO:0000313" key="1">
    <source>
        <dbReference type="EMBL" id="KAI3665670.1"/>
    </source>
</evidence>
<dbReference type="EMBL" id="CM042064">
    <property type="protein sequence ID" value="KAI3665670.1"/>
    <property type="molecule type" value="Genomic_DNA"/>
</dbReference>
<reference evidence="1 2" key="2">
    <citation type="journal article" date="2022" name="Mol. Ecol. Resour.">
        <title>The genomes of chicory, endive, great burdock and yacon provide insights into Asteraceae paleo-polyploidization history and plant inulin production.</title>
        <authorList>
            <person name="Fan W."/>
            <person name="Wang S."/>
            <person name="Wang H."/>
            <person name="Wang A."/>
            <person name="Jiang F."/>
            <person name="Liu H."/>
            <person name="Zhao H."/>
            <person name="Xu D."/>
            <person name="Zhang Y."/>
        </authorList>
    </citation>
    <scope>NUCLEOTIDE SEQUENCE [LARGE SCALE GENOMIC DNA]</scope>
    <source>
        <strain evidence="2">cv. Niubang</strain>
    </source>
</reference>
<protein>
    <submittedName>
        <fullName evidence="1">Uncharacterized protein</fullName>
    </submittedName>
</protein>
<sequence>MEPPNFSISNWVPFDSHQNPQSQPQNHHHHDTAGKSPTNHPGKQLSDEHQEVEFNFNAAGFNSPENKMCTADEVFFRGQILPFRHSVSLPSGFMTRTRNSSFSRSEPVSRSSSTRSQNSGTSGSTNSPSGSELTGHKPVIRTRNRNQFHSYPSPTPQIRTGNYRRPYPKPQKLSFFQLGVLKPREIGLSDLKNRSRRSHGSVMMKDENEKKTTTNHLLLFGGCKCSAIEVENGVSWRIPMVKDKVKPTVLKEESNVGKRKHAVASYRTSEWLKQFVFF</sequence>
<reference evidence="2" key="1">
    <citation type="journal article" date="2022" name="Mol. Ecol. Resour.">
        <title>The genomes of chicory, endive, great burdock and yacon provide insights into Asteraceae palaeo-polyploidization history and plant inulin production.</title>
        <authorList>
            <person name="Fan W."/>
            <person name="Wang S."/>
            <person name="Wang H."/>
            <person name="Wang A."/>
            <person name="Jiang F."/>
            <person name="Liu H."/>
            <person name="Zhao H."/>
            <person name="Xu D."/>
            <person name="Zhang Y."/>
        </authorList>
    </citation>
    <scope>NUCLEOTIDE SEQUENCE [LARGE SCALE GENOMIC DNA]</scope>
    <source>
        <strain evidence="2">cv. Niubang</strain>
    </source>
</reference>
<evidence type="ECO:0000313" key="2">
    <source>
        <dbReference type="Proteomes" id="UP001055879"/>
    </source>
</evidence>
<organism evidence="1 2">
    <name type="scientific">Arctium lappa</name>
    <name type="common">Greater burdock</name>
    <name type="synonym">Lappa major</name>
    <dbReference type="NCBI Taxonomy" id="4217"/>
    <lineage>
        <taxon>Eukaryota</taxon>
        <taxon>Viridiplantae</taxon>
        <taxon>Streptophyta</taxon>
        <taxon>Embryophyta</taxon>
        <taxon>Tracheophyta</taxon>
        <taxon>Spermatophyta</taxon>
        <taxon>Magnoliopsida</taxon>
        <taxon>eudicotyledons</taxon>
        <taxon>Gunneridae</taxon>
        <taxon>Pentapetalae</taxon>
        <taxon>asterids</taxon>
        <taxon>campanulids</taxon>
        <taxon>Asterales</taxon>
        <taxon>Asteraceae</taxon>
        <taxon>Carduoideae</taxon>
        <taxon>Cardueae</taxon>
        <taxon>Arctiinae</taxon>
        <taxon>Arctium</taxon>
    </lineage>
</organism>
<gene>
    <name evidence="1" type="ORF">L6452_44300</name>
</gene>